<organism evidence="3 4">
    <name type="scientific">Streptomyces liliiviolaceus</name>
    <dbReference type="NCBI Taxonomy" id="2823109"/>
    <lineage>
        <taxon>Bacteria</taxon>
        <taxon>Bacillati</taxon>
        <taxon>Actinomycetota</taxon>
        <taxon>Actinomycetes</taxon>
        <taxon>Kitasatosporales</taxon>
        <taxon>Streptomycetaceae</taxon>
        <taxon>Streptomyces</taxon>
    </lineage>
</organism>
<proteinExistence type="predicted"/>
<evidence type="ECO:0000313" key="4">
    <source>
        <dbReference type="Proteomes" id="UP000677413"/>
    </source>
</evidence>
<sequence length="313" mass="34523">MRRRSIAATVTIVAAATAAALTGCAADSRGQEPGTSPRSTNEVRELTRAEQGKVEHAEERLIQQCMRRQGLDYRVVPRVDADTDRAFSYRLVWDDVAWARKHGYGERLRRAFFEERERGQAVSPGKALSSAERERFATALQGPSDTPMLSVRLPAGGTVRSPNGGCTRTARDELYGDARAFFHADKIATNLSAVYMPRLMRDPRFTAALKAWSRCMRSETGRVYADPEAARADAQKRSEGLSDERAHAVAVGIAVAEAECARGITLHSTLVRLDGEYGAPVRERYAEEIADDRRMKLTALRRADRLEAGAGAR</sequence>
<feature type="signal peptide" evidence="2">
    <location>
        <begin position="1"/>
        <end position="25"/>
    </location>
</feature>
<keyword evidence="4" id="KW-1185">Reference proteome</keyword>
<protein>
    <recommendedName>
        <fullName evidence="5">Lipoprotein</fullName>
    </recommendedName>
</protein>
<dbReference type="Proteomes" id="UP000677413">
    <property type="component" value="Unassembled WGS sequence"/>
</dbReference>
<feature type="region of interest" description="Disordered" evidence="1">
    <location>
        <begin position="25"/>
        <end position="54"/>
    </location>
</feature>
<gene>
    <name evidence="3" type="ORF">J8N05_37485</name>
</gene>
<reference evidence="3 4" key="1">
    <citation type="submission" date="2021-04" db="EMBL/GenBank/DDBJ databases">
        <authorList>
            <person name="Tang X."/>
            <person name="Zhou X."/>
            <person name="Chen X."/>
            <person name="Cernava T."/>
            <person name="Zhang C."/>
        </authorList>
    </citation>
    <scope>NUCLEOTIDE SEQUENCE [LARGE SCALE GENOMIC DNA]</scope>
    <source>
        <strain evidence="3 4">BH-SS-21</strain>
    </source>
</reference>
<dbReference type="RefSeq" id="WP_210891146.1">
    <property type="nucleotide sequence ID" value="NZ_JAGPYQ010000002.1"/>
</dbReference>
<dbReference type="AlphaFoldDB" id="A0A940Y1B8"/>
<keyword evidence="2" id="KW-0732">Signal</keyword>
<feature type="compositionally biased region" description="Basic and acidic residues" evidence="1">
    <location>
        <begin position="41"/>
        <end position="54"/>
    </location>
</feature>
<name>A0A940Y1B8_9ACTN</name>
<evidence type="ECO:0000313" key="3">
    <source>
        <dbReference type="EMBL" id="MBQ0853861.1"/>
    </source>
</evidence>
<dbReference type="EMBL" id="JAGPYQ010000002">
    <property type="protein sequence ID" value="MBQ0853861.1"/>
    <property type="molecule type" value="Genomic_DNA"/>
</dbReference>
<evidence type="ECO:0000256" key="1">
    <source>
        <dbReference type="SAM" id="MobiDB-lite"/>
    </source>
</evidence>
<dbReference type="PROSITE" id="PS51257">
    <property type="entry name" value="PROKAR_LIPOPROTEIN"/>
    <property type="match status" value="1"/>
</dbReference>
<comment type="caution">
    <text evidence="3">The sequence shown here is derived from an EMBL/GenBank/DDBJ whole genome shotgun (WGS) entry which is preliminary data.</text>
</comment>
<evidence type="ECO:0008006" key="5">
    <source>
        <dbReference type="Google" id="ProtNLM"/>
    </source>
</evidence>
<feature type="chain" id="PRO_5037013594" description="Lipoprotein" evidence="2">
    <location>
        <begin position="26"/>
        <end position="313"/>
    </location>
</feature>
<accession>A0A940Y1B8</accession>
<evidence type="ECO:0000256" key="2">
    <source>
        <dbReference type="SAM" id="SignalP"/>
    </source>
</evidence>